<accession>A0A8H4R3J4</accession>
<protein>
    <recommendedName>
        <fullName evidence="3">DUF7492 domain-containing protein</fullName>
    </recommendedName>
</protein>
<keyword evidence="5" id="KW-1185">Reference proteome</keyword>
<evidence type="ECO:0000259" key="3">
    <source>
        <dbReference type="Pfam" id="PF24320"/>
    </source>
</evidence>
<evidence type="ECO:0000313" key="5">
    <source>
        <dbReference type="Proteomes" id="UP000566819"/>
    </source>
</evidence>
<evidence type="ECO:0000256" key="2">
    <source>
        <dbReference type="SAM" id="SignalP"/>
    </source>
</evidence>
<evidence type="ECO:0000256" key="1">
    <source>
        <dbReference type="SAM" id="MobiDB-lite"/>
    </source>
</evidence>
<feature type="domain" description="DUF7492" evidence="3">
    <location>
        <begin position="24"/>
        <end position="258"/>
    </location>
</feature>
<feature type="compositionally biased region" description="Low complexity" evidence="1">
    <location>
        <begin position="381"/>
        <end position="395"/>
    </location>
</feature>
<proteinExistence type="predicted"/>
<dbReference type="AlphaFoldDB" id="A0A8H4R3J4"/>
<feature type="chain" id="PRO_5034852090" description="DUF7492 domain-containing protein" evidence="2">
    <location>
        <begin position="26"/>
        <end position="435"/>
    </location>
</feature>
<feature type="region of interest" description="Disordered" evidence="1">
    <location>
        <begin position="304"/>
        <end position="342"/>
    </location>
</feature>
<name>A0A8H4R3J4_9HELO</name>
<dbReference type="InterPro" id="IPR055915">
    <property type="entry name" value="DUF7492"/>
</dbReference>
<comment type="caution">
    <text evidence="4">The sequence shown here is derived from an EMBL/GenBank/DDBJ whole genome shotgun (WGS) entry which is preliminary data.</text>
</comment>
<evidence type="ECO:0000313" key="4">
    <source>
        <dbReference type="EMBL" id="KAF4622775.1"/>
    </source>
</evidence>
<sequence length="435" mass="45598">MRATISTKAGIAAIWLLTCATTIQAHTWIDEIRRIASNGTLVGPSGYMRGYAPRLPGWNTNDDDTYEIQVEAGAPMCKSSQNIGNYTAGYGMLEAAPQDFIALRYEENGHVTLTDAALPPNTPSQPVRPAGNGTVYVYGTKQPSDNDTYLGIHRVWNAAGTGGDKRGKLLATRYFDDGQCYQYRVGSPDSLARMTEVQGPESEVPCQTDVQLPADAGTSGTYTLYWVWEYPVMNNSTGAIETVEDFTACMDIKMISEPLPPAGDFDSSQSVTSRAVEAHMKTAFMVDPTATPVLQAQATLFSSSAPSGTAPASSAQGGSAAPTTSQSGVTSTGVSSAVTVPTSSSVPGVAFVTVTVTTTVNPSTQPAIASSTLAQSYVPLSSSSSTPQNSTITTSAQQKSNAAPTGRPAVTPFLSARAAGESSKVAIRGRWVNLD</sequence>
<dbReference type="Pfam" id="PF24320">
    <property type="entry name" value="DUF7492"/>
    <property type="match status" value="1"/>
</dbReference>
<dbReference type="EMBL" id="JAAMPI010001834">
    <property type="protein sequence ID" value="KAF4622775.1"/>
    <property type="molecule type" value="Genomic_DNA"/>
</dbReference>
<gene>
    <name evidence="4" type="ORF">G7Y89_g14251</name>
</gene>
<keyword evidence="2" id="KW-0732">Signal</keyword>
<feature type="signal peptide" evidence="2">
    <location>
        <begin position="1"/>
        <end position="25"/>
    </location>
</feature>
<organism evidence="4 5">
    <name type="scientific">Cudoniella acicularis</name>
    <dbReference type="NCBI Taxonomy" id="354080"/>
    <lineage>
        <taxon>Eukaryota</taxon>
        <taxon>Fungi</taxon>
        <taxon>Dikarya</taxon>
        <taxon>Ascomycota</taxon>
        <taxon>Pezizomycotina</taxon>
        <taxon>Leotiomycetes</taxon>
        <taxon>Helotiales</taxon>
        <taxon>Tricladiaceae</taxon>
        <taxon>Cudoniella</taxon>
    </lineage>
</organism>
<feature type="region of interest" description="Disordered" evidence="1">
    <location>
        <begin position="379"/>
        <end position="409"/>
    </location>
</feature>
<reference evidence="4 5" key="1">
    <citation type="submission" date="2020-03" db="EMBL/GenBank/DDBJ databases">
        <title>Draft Genome Sequence of Cudoniella acicularis.</title>
        <authorList>
            <person name="Buettner E."/>
            <person name="Kellner H."/>
        </authorList>
    </citation>
    <scope>NUCLEOTIDE SEQUENCE [LARGE SCALE GENOMIC DNA]</scope>
    <source>
        <strain evidence="4 5">DSM 108380</strain>
    </source>
</reference>
<dbReference type="OrthoDB" id="64281at2759"/>
<dbReference type="Proteomes" id="UP000566819">
    <property type="component" value="Unassembled WGS sequence"/>
</dbReference>